<dbReference type="EMBL" id="LRPO01000020">
    <property type="protein sequence ID" value="KWZ82056.1"/>
    <property type="molecule type" value="Genomic_DNA"/>
</dbReference>
<dbReference type="InterPro" id="IPR012908">
    <property type="entry name" value="PGAP1-ab_dom-like"/>
</dbReference>
<proteinExistence type="predicted"/>
<gene>
    <name evidence="3" type="ORF">HMPREF3196_00639</name>
</gene>
<comment type="caution">
    <text evidence="3">The sequence shown here is derived from an EMBL/GenBank/DDBJ whole genome shotgun (WGS) entry which is preliminary data.</text>
</comment>
<evidence type="ECO:0000256" key="1">
    <source>
        <dbReference type="SAM" id="MobiDB-lite"/>
    </source>
</evidence>
<feature type="compositionally biased region" description="Polar residues" evidence="1">
    <location>
        <begin position="430"/>
        <end position="441"/>
    </location>
</feature>
<dbReference type="InterPro" id="IPR029058">
    <property type="entry name" value="AB_hydrolase_fold"/>
</dbReference>
<feature type="region of interest" description="Disordered" evidence="1">
    <location>
        <begin position="421"/>
        <end position="441"/>
    </location>
</feature>
<dbReference type="PATRIC" id="fig|1681.46.peg.1387"/>
<feature type="domain" description="GPI inositol-deacylase PGAP1-like alpha/beta" evidence="2">
    <location>
        <begin position="333"/>
        <end position="382"/>
    </location>
</feature>
<evidence type="ECO:0000313" key="4">
    <source>
        <dbReference type="Proteomes" id="UP000070092"/>
    </source>
</evidence>
<dbReference type="GO" id="GO:0016788">
    <property type="term" value="F:hydrolase activity, acting on ester bonds"/>
    <property type="evidence" value="ECO:0007669"/>
    <property type="project" value="InterPro"/>
</dbReference>
<dbReference type="RefSeq" id="WP_047285413.1">
    <property type="nucleotide sequence ID" value="NZ_JSDU01000004.1"/>
</dbReference>
<dbReference type="SUPFAM" id="SSF53474">
    <property type="entry name" value="alpha/beta-Hydrolases"/>
    <property type="match status" value="1"/>
</dbReference>
<dbReference type="Pfam" id="PF07819">
    <property type="entry name" value="PGAP1"/>
    <property type="match status" value="1"/>
</dbReference>
<sequence length="511" mass="54988">MNWMVTSSIHGGTQYAPATRERYTAAVASLRNQAKEMKGAGFFWSVVHDQLRKDRAGAALCPALAGSGGDGEPGHVSMPYARLLEQCVTHARECATLAGDLEQVADLIARAHSLYDEAETKAETKLRKAAQIMTTVLPSVGWNMLGMLSLYGFVSGSIKDGKLNPVRALDATSKMDEELLASLAGRITNNRIAHILGGTQVAGAAERIAKYTSKFKNAMQGNKLTVREVQSTSQVAGASHSVASSMENLRRLAEERLGKITLNSGLSYATIAVQRYRRSDGTTGWLILIPGTDGQDDSPFGWEQNLELMSSNANRRRNADSFRMVEEAMRQAGIGKDEPVALVGHSQGGIVAAALASDLKDSYAIDHVVTAGSPVANHPIPPKTWVTSIEIEDELVASLDGGRNPSTEQWLTVRGKVTQTTGVTPPTVNADGSCTPGQNTGSAESNYAGALVADAPKTKEISHWLKYHQAAYRNATDLGSPAVDAHERHFQQIIDGELIDTRYYEGRMSHD</sequence>
<evidence type="ECO:0000259" key="2">
    <source>
        <dbReference type="Pfam" id="PF07819"/>
    </source>
</evidence>
<name>A0A0H2P728_BIFBI</name>
<organism evidence="3 4">
    <name type="scientific">Bifidobacterium bifidum</name>
    <dbReference type="NCBI Taxonomy" id="1681"/>
    <lineage>
        <taxon>Bacteria</taxon>
        <taxon>Bacillati</taxon>
        <taxon>Actinomycetota</taxon>
        <taxon>Actinomycetes</taxon>
        <taxon>Bifidobacteriales</taxon>
        <taxon>Bifidobacteriaceae</taxon>
        <taxon>Bifidobacterium</taxon>
    </lineage>
</organism>
<accession>A0A0H2P728</accession>
<evidence type="ECO:0000313" key="3">
    <source>
        <dbReference type="EMBL" id="KWZ82056.1"/>
    </source>
</evidence>
<dbReference type="AlphaFoldDB" id="A0A0H2P728"/>
<reference evidence="3 4" key="1">
    <citation type="submission" date="2016-01" db="EMBL/GenBank/DDBJ databases">
        <authorList>
            <person name="Oliw E.H."/>
        </authorList>
    </citation>
    <scope>NUCLEOTIDE SEQUENCE [LARGE SCALE GENOMIC DNA]</scope>
    <source>
        <strain evidence="3 4">MJR8628B</strain>
    </source>
</reference>
<protein>
    <recommendedName>
        <fullName evidence="2">GPI inositol-deacylase PGAP1-like alpha/beta domain-containing protein</fullName>
    </recommendedName>
</protein>
<dbReference type="Gene3D" id="3.40.50.1820">
    <property type="entry name" value="alpha/beta hydrolase"/>
    <property type="match status" value="1"/>
</dbReference>
<dbReference type="Proteomes" id="UP000070092">
    <property type="component" value="Unassembled WGS sequence"/>
</dbReference>